<proteinExistence type="predicted"/>
<dbReference type="AlphaFoldDB" id="A0A817A993"/>
<dbReference type="Proteomes" id="UP001295469">
    <property type="component" value="Chromosome A08"/>
</dbReference>
<name>A0A817A993_BRANA</name>
<evidence type="ECO:0000313" key="2">
    <source>
        <dbReference type="EMBL" id="CAF2259317.1"/>
    </source>
</evidence>
<protein>
    <submittedName>
        <fullName evidence="2">(rape) hypothetical protein</fullName>
    </submittedName>
</protein>
<dbReference type="PANTHER" id="PTHR31903:SF6">
    <property type="entry name" value="F12F1.11-RELATED"/>
    <property type="match status" value="1"/>
</dbReference>
<reference evidence="2" key="1">
    <citation type="submission" date="2021-01" db="EMBL/GenBank/DDBJ databases">
        <authorList>
            <consortium name="Genoscope - CEA"/>
            <person name="William W."/>
        </authorList>
    </citation>
    <scope>NUCLEOTIDE SEQUENCE</scope>
</reference>
<accession>A0A817A993</accession>
<gene>
    <name evidence="2" type="ORF">DARMORV10_A08P33080.1</name>
</gene>
<sequence length="240" mass="26518">MSGPSLSLSLTYEAMKKLYRKGTVHPSPQIKSDDHLLSHLPVAIFSLAAVLSPKDREVLAYLLSTASYSSNRNYTSRMNKTKLHEKSRLDNHAPLFHCDCFSCYTCYWVRWDSSPSRQLIHEIIDAYEDSLEKKKQTKKKKNVSGKKDRRKRSGKSSALASPSFGTNDSESLSQVTESIASSCACSSSSKLVEGIGGCNGGLESTEEFHAGDGSEEAEEEKGSVRRFVSFIGEKVFGVWG</sequence>
<organism evidence="2">
    <name type="scientific">Brassica napus</name>
    <name type="common">Rape</name>
    <dbReference type="NCBI Taxonomy" id="3708"/>
    <lineage>
        <taxon>Eukaryota</taxon>
        <taxon>Viridiplantae</taxon>
        <taxon>Streptophyta</taxon>
        <taxon>Embryophyta</taxon>
        <taxon>Tracheophyta</taxon>
        <taxon>Spermatophyta</taxon>
        <taxon>Magnoliopsida</taxon>
        <taxon>eudicotyledons</taxon>
        <taxon>Gunneridae</taxon>
        <taxon>Pentapetalae</taxon>
        <taxon>rosids</taxon>
        <taxon>malvids</taxon>
        <taxon>Brassicales</taxon>
        <taxon>Brassicaceae</taxon>
        <taxon>Brassiceae</taxon>
        <taxon>Brassica</taxon>
    </lineage>
</organism>
<dbReference type="PANTHER" id="PTHR31903">
    <property type="entry name" value="F12F1.11-RELATED"/>
    <property type="match status" value="1"/>
</dbReference>
<feature type="compositionally biased region" description="Basic residues" evidence="1">
    <location>
        <begin position="135"/>
        <end position="154"/>
    </location>
</feature>
<dbReference type="EMBL" id="HG994362">
    <property type="protein sequence ID" value="CAF2259317.1"/>
    <property type="molecule type" value="Genomic_DNA"/>
</dbReference>
<feature type="region of interest" description="Disordered" evidence="1">
    <location>
        <begin position="134"/>
        <end position="169"/>
    </location>
</feature>
<evidence type="ECO:0000256" key="1">
    <source>
        <dbReference type="SAM" id="MobiDB-lite"/>
    </source>
</evidence>
<feature type="compositionally biased region" description="Polar residues" evidence="1">
    <location>
        <begin position="158"/>
        <end position="169"/>
    </location>
</feature>